<comment type="caution">
    <text evidence="1">The sequence shown here is derived from an EMBL/GenBank/DDBJ whole genome shotgun (WGS) entry which is preliminary data.</text>
</comment>
<evidence type="ECO:0000313" key="2">
    <source>
        <dbReference type="Proteomes" id="UP000031036"/>
    </source>
</evidence>
<reference evidence="1 2" key="1">
    <citation type="submission" date="2014-11" db="EMBL/GenBank/DDBJ databases">
        <title>Genetic blueprint of the zoonotic pathogen Toxocara canis.</title>
        <authorList>
            <person name="Zhu X.-Q."/>
            <person name="Korhonen P.K."/>
            <person name="Cai H."/>
            <person name="Young N.D."/>
            <person name="Nejsum P."/>
            <person name="von Samson-Himmelstjerna G."/>
            <person name="Boag P.R."/>
            <person name="Tan P."/>
            <person name="Li Q."/>
            <person name="Min J."/>
            <person name="Yang Y."/>
            <person name="Wang X."/>
            <person name="Fang X."/>
            <person name="Hall R.S."/>
            <person name="Hofmann A."/>
            <person name="Sternberg P.W."/>
            <person name="Jex A.R."/>
            <person name="Gasser R.B."/>
        </authorList>
    </citation>
    <scope>NUCLEOTIDE SEQUENCE [LARGE SCALE GENOMIC DNA]</scope>
    <source>
        <strain evidence="1">PN_DK_2014</strain>
    </source>
</reference>
<keyword evidence="2" id="KW-1185">Reference proteome</keyword>
<protein>
    <submittedName>
        <fullName evidence="1">Uncharacterized protein</fullName>
    </submittedName>
</protein>
<proteinExistence type="predicted"/>
<organism evidence="1 2">
    <name type="scientific">Toxocara canis</name>
    <name type="common">Canine roundworm</name>
    <dbReference type="NCBI Taxonomy" id="6265"/>
    <lineage>
        <taxon>Eukaryota</taxon>
        <taxon>Metazoa</taxon>
        <taxon>Ecdysozoa</taxon>
        <taxon>Nematoda</taxon>
        <taxon>Chromadorea</taxon>
        <taxon>Rhabditida</taxon>
        <taxon>Spirurina</taxon>
        <taxon>Ascaridomorpha</taxon>
        <taxon>Ascaridoidea</taxon>
        <taxon>Toxocaridae</taxon>
        <taxon>Toxocara</taxon>
    </lineage>
</organism>
<sequence length="158" mass="17992">MLDGKIRRDVHMALLGCGELRIATDGKIATCMDGENDEIDETTAVQGFQGKAIRRHRIFVPEEFLVRYDFCLDETVFIFGAQTHLRVTKIHKWEWLLSQMFQRSEMEASPACILVFAEFEVGTGVAQGIQSSLGRRQANFSELLSLFTSEWEIEDLIS</sequence>
<evidence type="ECO:0000313" key="1">
    <source>
        <dbReference type="EMBL" id="KHN75430.1"/>
    </source>
</evidence>
<accession>A0A0B2V333</accession>
<gene>
    <name evidence="1" type="ORF">Tcan_13901</name>
</gene>
<dbReference type="EMBL" id="JPKZ01002709">
    <property type="protein sequence ID" value="KHN75430.1"/>
    <property type="molecule type" value="Genomic_DNA"/>
</dbReference>
<name>A0A0B2V333_TOXCA</name>
<dbReference type="AlphaFoldDB" id="A0A0B2V333"/>
<dbReference type="Proteomes" id="UP000031036">
    <property type="component" value="Unassembled WGS sequence"/>
</dbReference>